<dbReference type="OrthoDB" id="442677at2759"/>
<dbReference type="CDD" id="cd12394">
    <property type="entry name" value="RRM1_RBM34"/>
    <property type="match status" value="1"/>
</dbReference>
<comment type="caution">
    <text evidence="5">The sequence shown here is derived from an EMBL/GenBank/DDBJ whole genome shotgun (WGS) entry which is preliminary data.</text>
</comment>
<dbReference type="InParanoid" id="A0A152A8J5"/>
<evidence type="ECO:0000313" key="5">
    <source>
        <dbReference type="EMBL" id="KYR02579.1"/>
    </source>
</evidence>
<feature type="compositionally biased region" description="Basic residues" evidence="3">
    <location>
        <begin position="466"/>
        <end position="477"/>
    </location>
</feature>
<dbReference type="STRING" id="361077.A0A152A8J5"/>
<evidence type="ECO:0000256" key="2">
    <source>
        <dbReference type="PROSITE-ProRule" id="PRU00176"/>
    </source>
</evidence>
<dbReference type="SMART" id="SM00360">
    <property type="entry name" value="RRM"/>
    <property type="match status" value="2"/>
</dbReference>
<dbReference type="SUPFAM" id="SSF54928">
    <property type="entry name" value="RNA-binding domain, RBD"/>
    <property type="match status" value="2"/>
</dbReference>
<dbReference type="Proteomes" id="UP000076078">
    <property type="component" value="Unassembled WGS sequence"/>
</dbReference>
<dbReference type="GO" id="GO:0003723">
    <property type="term" value="F:RNA binding"/>
    <property type="evidence" value="ECO:0007669"/>
    <property type="project" value="UniProtKB-UniRule"/>
</dbReference>
<dbReference type="EMBL" id="LODT01000001">
    <property type="protein sequence ID" value="KYR02579.1"/>
    <property type="molecule type" value="Genomic_DNA"/>
</dbReference>
<feature type="compositionally biased region" description="Polar residues" evidence="3">
    <location>
        <begin position="1"/>
        <end position="16"/>
    </location>
</feature>
<proteinExistence type="predicted"/>
<feature type="domain" description="RRM" evidence="4">
    <location>
        <begin position="182"/>
        <end position="277"/>
    </location>
</feature>
<feature type="compositionally biased region" description="Basic and acidic residues" evidence="3">
    <location>
        <begin position="27"/>
        <end position="46"/>
    </location>
</feature>
<dbReference type="InterPro" id="IPR000504">
    <property type="entry name" value="RRM_dom"/>
</dbReference>
<feature type="domain" description="RRM" evidence="4">
    <location>
        <begin position="285"/>
        <end position="363"/>
    </location>
</feature>
<dbReference type="PANTHER" id="PTHR48027">
    <property type="entry name" value="HETEROGENEOUS NUCLEAR RIBONUCLEOPROTEIN 87F-RELATED"/>
    <property type="match status" value="1"/>
</dbReference>
<keyword evidence="6" id="KW-1185">Reference proteome</keyword>
<feature type="compositionally biased region" description="Polar residues" evidence="3">
    <location>
        <begin position="479"/>
        <end position="490"/>
    </location>
</feature>
<organism evidence="5 6">
    <name type="scientific">Tieghemostelium lacteum</name>
    <name type="common">Slime mold</name>
    <name type="synonym">Dictyostelium lacteum</name>
    <dbReference type="NCBI Taxonomy" id="361077"/>
    <lineage>
        <taxon>Eukaryota</taxon>
        <taxon>Amoebozoa</taxon>
        <taxon>Evosea</taxon>
        <taxon>Eumycetozoa</taxon>
        <taxon>Dictyostelia</taxon>
        <taxon>Dictyosteliales</taxon>
        <taxon>Raperosteliaceae</taxon>
        <taxon>Tieghemostelium</taxon>
    </lineage>
</organism>
<evidence type="ECO:0000256" key="1">
    <source>
        <dbReference type="ARBA" id="ARBA00022884"/>
    </source>
</evidence>
<dbReference type="OMA" id="EKRETCN"/>
<feature type="region of interest" description="Disordered" evidence="3">
    <location>
        <begin position="356"/>
        <end position="490"/>
    </location>
</feature>
<feature type="compositionally biased region" description="Polar residues" evidence="3">
    <location>
        <begin position="48"/>
        <end position="61"/>
    </location>
</feature>
<dbReference type="InterPro" id="IPR012677">
    <property type="entry name" value="Nucleotide-bd_a/b_plait_sf"/>
</dbReference>
<feature type="compositionally biased region" description="Basic and acidic residues" evidence="3">
    <location>
        <begin position="409"/>
        <end position="443"/>
    </location>
</feature>
<feature type="compositionally biased region" description="Low complexity" evidence="3">
    <location>
        <begin position="62"/>
        <end position="94"/>
    </location>
</feature>
<feature type="compositionally biased region" description="Basic and acidic residues" evidence="3">
    <location>
        <begin position="155"/>
        <end position="181"/>
    </location>
</feature>
<dbReference type="AlphaFoldDB" id="A0A152A8J5"/>
<dbReference type="InterPro" id="IPR052462">
    <property type="entry name" value="SLIRP/GR-RBP-like"/>
</dbReference>
<accession>A0A152A8J5</accession>
<dbReference type="PROSITE" id="PS50102">
    <property type="entry name" value="RRM"/>
    <property type="match status" value="2"/>
</dbReference>
<keyword evidence="1 2" id="KW-0694">RNA-binding</keyword>
<dbReference type="InterPro" id="IPR035979">
    <property type="entry name" value="RBD_domain_sf"/>
</dbReference>
<reference evidence="5 6" key="1">
    <citation type="submission" date="2015-12" db="EMBL/GenBank/DDBJ databases">
        <title>Dictyostelia acquired genes for synthesis and detection of signals that induce cell-type specialization by lateral gene transfer from prokaryotes.</title>
        <authorList>
            <person name="Gloeckner G."/>
            <person name="Schaap P."/>
        </authorList>
    </citation>
    <scope>NUCLEOTIDE SEQUENCE [LARGE SCALE GENOMIC DNA]</scope>
    <source>
        <strain evidence="5 6">TK</strain>
    </source>
</reference>
<sequence>MSNKKSTQKESQNTSKKPVIDKKRKIEKVDNAKVEVNIDKKLKPEPIKQNNSKTVESNNKETTTNKSIKTSTSKSTPPPTTTTTAAAAAAPKATVEQQKNEKKGISIFEALSNSNNIKQDESNKLMNAFSSDNTYQEPDIEKVQQAIDETITTIKSDEVLNPRDKQKQKEQARKDRKEEDPRTIFVANVNLENNNPKSMKEVFGKYGKIDSIRFRSLPLKKEMGNRKSSFINKEYSEGRDTCNAYIVFSKLSEAKEALKENGKEHFGKHLRVDIASNTEKKPDELTVFVGGVPYECEDETLFSLFDTSIGNVQSVRIVRDSMTNKSNGFGYVSFKDTASAKKAIAQKHLQFMKQEIRIFPTKENPKKGKSKKEKEALLKKRPSLRGSADNEDRPIQNRPKALSLKSRKHSDNDDKKKSFKSEKSSDKPFKRNDSENHESEKPKRERKPKTSTNGEESESPKETKVKVAKTKFAKKKPNQPLSVITSKFSL</sequence>
<evidence type="ECO:0000256" key="3">
    <source>
        <dbReference type="SAM" id="MobiDB-lite"/>
    </source>
</evidence>
<evidence type="ECO:0000313" key="6">
    <source>
        <dbReference type="Proteomes" id="UP000076078"/>
    </source>
</evidence>
<feature type="region of interest" description="Disordered" evidence="3">
    <location>
        <begin position="1"/>
        <end position="101"/>
    </location>
</feature>
<feature type="region of interest" description="Disordered" evidence="3">
    <location>
        <begin position="152"/>
        <end position="181"/>
    </location>
</feature>
<evidence type="ECO:0000259" key="4">
    <source>
        <dbReference type="PROSITE" id="PS50102"/>
    </source>
</evidence>
<protein>
    <recommendedName>
        <fullName evidence="4">RRM domain-containing protein</fullName>
    </recommendedName>
</protein>
<name>A0A152A8J5_TIELA</name>
<gene>
    <name evidence="5" type="ORF">DLAC_00019</name>
</gene>
<dbReference type="Pfam" id="PF00076">
    <property type="entry name" value="RRM_1"/>
    <property type="match status" value="1"/>
</dbReference>
<dbReference type="Gene3D" id="3.30.70.330">
    <property type="match status" value="2"/>
</dbReference>